<dbReference type="OrthoDB" id="9776021at2"/>
<dbReference type="EMBL" id="VIWT01000008">
    <property type="protein sequence ID" value="TWF71743.1"/>
    <property type="molecule type" value="Genomic_DNA"/>
</dbReference>
<proteinExistence type="predicted"/>
<reference evidence="2 3" key="1">
    <citation type="submission" date="2019-06" db="EMBL/GenBank/DDBJ databases">
        <title>Sequencing the genomes of 1000 actinobacteria strains.</title>
        <authorList>
            <person name="Klenk H.-P."/>
        </authorList>
    </citation>
    <scope>NUCLEOTIDE SEQUENCE [LARGE SCALE GENOMIC DNA]</scope>
    <source>
        <strain evidence="2 3">DSM 44826</strain>
    </source>
</reference>
<protein>
    <recommendedName>
        <fullName evidence="1">Helicase-associated domain-containing protein</fullName>
    </recommendedName>
</protein>
<evidence type="ECO:0000313" key="2">
    <source>
        <dbReference type="EMBL" id="TWF71743.1"/>
    </source>
</evidence>
<dbReference type="InterPro" id="IPR005114">
    <property type="entry name" value="Helicase_assoc"/>
</dbReference>
<organism evidence="2 3">
    <name type="scientific">Kitasatospora viridis</name>
    <dbReference type="NCBI Taxonomy" id="281105"/>
    <lineage>
        <taxon>Bacteria</taxon>
        <taxon>Bacillati</taxon>
        <taxon>Actinomycetota</taxon>
        <taxon>Actinomycetes</taxon>
        <taxon>Kitasatosporales</taxon>
        <taxon>Streptomycetaceae</taxon>
        <taxon>Kitasatospora</taxon>
    </lineage>
</organism>
<sequence length="527" mass="60178">MTTTAPAPDILKTLDNTPGLVNDLTRVIRHLVDHDGRLPEDSDPLAWWLTDLWERPQDDPLRAAVASIPILPNKPSTPRRAHEWGTRLHWLHNLDRWLAHNGPEPRHPHVIDTFCQGLGKWINQICVQHWSGRLSLAEEILLRSRPGWTFDQELTRKGNRAADTGEGLRLITDFVRTHGHSNVPDGTAVNGFRLDRWWADTRASIAQGSARPQVVQRLEALKAKGADLRSDAEQRRSFAEQRRVQAVQAIATFVGFNQHCNIPYDATTPTGFTYGRTVSSWRGEYAQGKLDPAIRAAVEAIDGWEWVRPELVALEVYARTWGHIDVPVDYVTEDGLLLGEQIEKLRSRRWVRRLGNGGNQVKKYLDRAAAVGWQTGIDAVTDTLQALWDDAEPPVLEGGFKVQDFAAYCRNSASRGLLTASQLDDYQNATKIILASREEQLKIFRANTDELFHYLEESDDHVPAWDHRSPTGLPYARWIRVIRTDHWAGRLPWPHEKYLLNSVPDWSWHNDTRVFRNDNPLRPEDFD</sequence>
<dbReference type="RefSeq" id="WP_145911537.1">
    <property type="nucleotide sequence ID" value="NZ_BAAAMZ010000022.1"/>
</dbReference>
<feature type="domain" description="Helicase-associated" evidence="1">
    <location>
        <begin position="167"/>
        <end position="221"/>
    </location>
</feature>
<evidence type="ECO:0000259" key="1">
    <source>
        <dbReference type="Pfam" id="PF03457"/>
    </source>
</evidence>
<keyword evidence="3" id="KW-1185">Reference proteome</keyword>
<evidence type="ECO:0000313" key="3">
    <source>
        <dbReference type="Proteomes" id="UP000317940"/>
    </source>
</evidence>
<comment type="caution">
    <text evidence="2">The sequence shown here is derived from an EMBL/GenBank/DDBJ whole genome shotgun (WGS) entry which is preliminary data.</text>
</comment>
<accession>A0A561SA38</accession>
<dbReference type="Pfam" id="PF03457">
    <property type="entry name" value="HA"/>
    <property type="match status" value="1"/>
</dbReference>
<dbReference type="AlphaFoldDB" id="A0A561SA38"/>
<gene>
    <name evidence="2" type="ORF">FHX73_18114</name>
</gene>
<name>A0A561SA38_9ACTN</name>
<dbReference type="Proteomes" id="UP000317940">
    <property type="component" value="Unassembled WGS sequence"/>
</dbReference>